<dbReference type="SUPFAM" id="SSF52540">
    <property type="entry name" value="P-loop containing nucleoside triphosphate hydrolases"/>
    <property type="match status" value="1"/>
</dbReference>
<dbReference type="GO" id="GO:0005524">
    <property type="term" value="F:ATP binding"/>
    <property type="evidence" value="ECO:0007669"/>
    <property type="project" value="UniProtKB-KW"/>
</dbReference>
<dbReference type="InterPro" id="IPR002891">
    <property type="entry name" value="APS"/>
</dbReference>
<dbReference type="CDD" id="cd02027">
    <property type="entry name" value="APSK"/>
    <property type="match status" value="1"/>
</dbReference>
<keyword evidence="4 8" id="KW-0808">Transferase</keyword>
<protein>
    <recommendedName>
        <fullName evidence="3 8">Adenylyl-sulfate kinase</fullName>
        <ecNumber evidence="3 8">2.7.1.25</ecNumber>
    </recommendedName>
</protein>
<evidence type="ECO:0000256" key="1">
    <source>
        <dbReference type="ARBA" id="ARBA00004806"/>
    </source>
</evidence>
<proteinExistence type="inferred from homology"/>
<dbReference type="Gene3D" id="3.40.50.300">
    <property type="entry name" value="P-loop containing nucleotide triphosphate hydrolases"/>
    <property type="match status" value="1"/>
</dbReference>
<comment type="pathway">
    <text evidence="1 8">Sulfur metabolism; hydrogen sulfide biosynthesis; sulfite from sulfate: step 2/3.</text>
</comment>
<dbReference type="GO" id="GO:0004020">
    <property type="term" value="F:adenylylsulfate kinase activity"/>
    <property type="evidence" value="ECO:0007669"/>
    <property type="project" value="UniProtKB-EC"/>
</dbReference>
<organism evidence="11 12">
    <name type="scientific">Seminavis robusta</name>
    <dbReference type="NCBI Taxonomy" id="568900"/>
    <lineage>
        <taxon>Eukaryota</taxon>
        <taxon>Sar</taxon>
        <taxon>Stramenopiles</taxon>
        <taxon>Ochrophyta</taxon>
        <taxon>Bacillariophyta</taxon>
        <taxon>Bacillariophyceae</taxon>
        <taxon>Bacillariophycidae</taxon>
        <taxon>Naviculales</taxon>
        <taxon>Naviculaceae</taxon>
        <taxon>Seminavis</taxon>
    </lineage>
</organism>
<evidence type="ECO:0000256" key="4">
    <source>
        <dbReference type="ARBA" id="ARBA00022679"/>
    </source>
</evidence>
<keyword evidence="5 8" id="KW-0547">Nucleotide-binding</keyword>
<dbReference type="HAMAP" id="MF_00065">
    <property type="entry name" value="Adenylyl_sulf_kinase"/>
    <property type="match status" value="1"/>
</dbReference>
<dbReference type="EC" id="2.7.1.25" evidence="3 8"/>
<dbReference type="EMBL" id="CAICTM010000418">
    <property type="protein sequence ID" value="CAB9510081.1"/>
    <property type="molecule type" value="Genomic_DNA"/>
</dbReference>
<accession>A0A9N8DWK5</accession>
<reference evidence="11" key="1">
    <citation type="submission" date="2020-06" db="EMBL/GenBank/DDBJ databases">
        <authorList>
            <consortium name="Plant Systems Biology data submission"/>
        </authorList>
    </citation>
    <scope>NUCLEOTIDE SEQUENCE</scope>
    <source>
        <strain evidence="11">D6</strain>
    </source>
</reference>
<comment type="function">
    <text evidence="8">Catalyzes the synthesis of activated sulfate.</text>
</comment>
<dbReference type="OrthoDB" id="506431at2759"/>
<dbReference type="NCBIfam" id="NF003013">
    <property type="entry name" value="PRK03846.1"/>
    <property type="match status" value="1"/>
</dbReference>
<sequence length="221" mass="24336">MTEDAKNSTNNITWHQPTVSRSERWKARGHGGAVLWFTGLSGSGKSSIANQVDSMLVLNNNDNDTTTTTSSIHSYVLDGDNVRHGLCADLGFSLEDRAENIRRVGEVAKLMADAGTVVLAAFISPYRVDRDRIRSSLEGVAPFCEIFVQASLGECESRDPKGLYQMAREGKIKNFTGIDDPYEEPLNAELILDSNSKSVDELAQEVVQWLQANDILKIKDS</sequence>
<evidence type="ECO:0000256" key="3">
    <source>
        <dbReference type="ARBA" id="ARBA00012121"/>
    </source>
</evidence>
<feature type="region of interest" description="Disordered" evidence="9">
    <location>
        <begin position="1"/>
        <end position="21"/>
    </location>
</feature>
<evidence type="ECO:0000256" key="9">
    <source>
        <dbReference type="SAM" id="MobiDB-lite"/>
    </source>
</evidence>
<name>A0A9N8DWK5_9STRA</name>
<dbReference type="AlphaFoldDB" id="A0A9N8DWK5"/>
<dbReference type="NCBIfam" id="TIGR00455">
    <property type="entry name" value="apsK"/>
    <property type="match status" value="1"/>
</dbReference>
<dbReference type="PANTHER" id="PTHR11055">
    <property type="entry name" value="BIFUNCTIONAL 3'-PHOSPHOADENOSINE 5'-PHOSPHOSULFATE SYNTHASE"/>
    <property type="match status" value="1"/>
</dbReference>
<dbReference type="PANTHER" id="PTHR11055:SF63">
    <property type="entry name" value="ADENYLYL-SULFATE KINASE 1, CHLOROPLASTIC"/>
    <property type="match status" value="1"/>
</dbReference>
<gene>
    <name evidence="11" type="ORF">SEMRO_419_G139100.1</name>
</gene>
<evidence type="ECO:0000259" key="10">
    <source>
        <dbReference type="Pfam" id="PF01583"/>
    </source>
</evidence>
<dbReference type="GO" id="GO:0000103">
    <property type="term" value="P:sulfate assimilation"/>
    <property type="evidence" value="ECO:0007669"/>
    <property type="project" value="InterPro"/>
</dbReference>
<evidence type="ECO:0000256" key="7">
    <source>
        <dbReference type="ARBA" id="ARBA00022840"/>
    </source>
</evidence>
<evidence type="ECO:0000313" key="11">
    <source>
        <dbReference type="EMBL" id="CAB9510081.1"/>
    </source>
</evidence>
<dbReference type="Pfam" id="PF01583">
    <property type="entry name" value="APS_kinase"/>
    <property type="match status" value="1"/>
</dbReference>
<evidence type="ECO:0000256" key="5">
    <source>
        <dbReference type="ARBA" id="ARBA00022741"/>
    </source>
</evidence>
<feature type="domain" description="APS kinase" evidence="10">
    <location>
        <begin position="32"/>
        <end position="193"/>
    </location>
</feature>
<comment type="similarity">
    <text evidence="2 8">Belongs to the APS kinase family.</text>
</comment>
<comment type="catalytic activity">
    <reaction evidence="8">
        <text>adenosine 5'-phosphosulfate + ATP = 3'-phosphoadenylyl sulfate + ADP + H(+)</text>
        <dbReference type="Rhea" id="RHEA:24152"/>
        <dbReference type="ChEBI" id="CHEBI:15378"/>
        <dbReference type="ChEBI" id="CHEBI:30616"/>
        <dbReference type="ChEBI" id="CHEBI:58243"/>
        <dbReference type="ChEBI" id="CHEBI:58339"/>
        <dbReference type="ChEBI" id="CHEBI:456216"/>
        <dbReference type="EC" id="2.7.1.25"/>
    </reaction>
</comment>
<evidence type="ECO:0000313" key="12">
    <source>
        <dbReference type="Proteomes" id="UP001153069"/>
    </source>
</evidence>
<evidence type="ECO:0000256" key="2">
    <source>
        <dbReference type="ARBA" id="ARBA00007008"/>
    </source>
</evidence>
<keyword evidence="7 8" id="KW-0067">ATP-binding</keyword>
<dbReference type="InterPro" id="IPR027417">
    <property type="entry name" value="P-loop_NTPase"/>
</dbReference>
<evidence type="ECO:0000256" key="8">
    <source>
        <dbReference type="RuleBase" id="RU004347"/>
    </source>
</evidence>
<keyword evidence="6 8" id="KW-0418">Kinase</keyword>
<comment type="caution">
    <text evidence="11">The sequence shown here is derived from an EMBL/GenBank/DDBJ whole genome shotgun (WGS) entry which is preliminary data.</text>
</comment>
<evidence type="ECO:0000256" key="6">
    <source>
        <dbReference type="ARBA" id="ARBA00022777"/>
    </source>
</evidence>
<dbReference type="InterPro" id="IPR059117">
    <property type="entry name" value="APS_kinase_dom"/>
</dbReference>
<feature type="compositionally biased region" description="Polar residues" evidence="9">
    <location>
        <begin position="7"/>
        <end position="20"/>
    </location>
</feature>
<keyword evidence="12" id="KW-1185">Reference proteome</keyword>
<dbReference type="Proteomes" id="UP001153069">
    <property type="component" value="Unassembled WGS sequence"/>
</dbReference>